<organism evidence="2 3">
    <name type="scientific">Scophthalmus maximus</name>
    <name type="common">Turbot</name>
    <name type="synonym">Psetta maxima</name>
    <dbReference type="NCBI Taxonomy" id="52904"/>
    <lineage>
        <taxon>Eukaryota</taxon>
        <taxon>Metazoa</taxon>
        <taxon>Chordata</taxon>
        <taxon>Craniata</taxon>
        <taxon>Vertebrata</taxon>
        <taxon>Euteleostomi</taxon>
        <taxon>Actinopterygii</taxon>
        <taxon>Neopterygii</taxon>
        <taxon>Teleostei</taxon>
        <taxon>Neoteleostei</taxon>
        <taxon>Acanthomorphata</taxon>
        <taxon>Carangaria</taxon>
        <taxon>Pleuronectiformes</taxon>
        <taxon>Pleuronectoidei</taxon>
        <taxon>Scophthalmidae</taxon>
        <taxon>Scophthalmus</taxon>
    </lineage>
</organism>
<dbReference type="EMBL" id="VEVO01000016">
    <property type="protein sequence ID" value="KAF0029400.1"/>
    <property type="molecule type" value="Genomic_DNA"/>
</dbReference>
<feature type="transmembrane region" description="Helical" evidence="1">
    <location>
        <begin position="74"/>
        <end position="95"/>
    </location>
</feature>
<gene>
    <name evidence="2" type="ORF">F2P81_018505</name>
</gene>
<accession>A0A6A4SCC5</accession>
<name>A0A6A4SCC5_SCOMX</name>
<keyword evidence="1" id="KW-0472">Membrane</keyword>
<keyword evidence="1" id="KW-0812">Transmembrane</keyword>
<evidence type="ECO:0000313" key="2">
    <source>
        <dbReference type="EMBL" id="KAF0029400.1"/>
    </source>
</evidence>
<keyword evidence="1" id="KW-1133">Transmembrane helix</keyword>
<protein>
    <submittedName>
        <fullName evidence="2">Uncharacterized protein</fullName>
    </submittedName>
</protein>
<reference evidence="2 3" key="1">
    <citation type="submission" date="2019-06" db="EMBL/GenBank/DDBJ databases">
        <title>Draft genomes of female and male turbot (Scophthalmus maximus).</title>
        <authorList>
            <person name="Xu H."/>
            <person name="Xu X.-W."/>
            <person name="Shao C."/>
            <person name="Chen S."/>
        </authorList>
    </citation>
    <scope>NUCLEOTIDE SEQUENCE [LARGE SCALE GENOMIC DNA]</scope>
    <source>
        <strain evidence="2">Ysfricsl-2016a</strain>
        <tissue evidence="2">Blood</tissue>
    </source>
</reference>
<proteinExistence type="predicted"/>
<evidence type="ECO:0000256" key="1">
    <source>
        <dbReference type="SAM" id="Phobius"/>
    </source>
</evidence>
<dbReference type="Proteomes" id="UP000438429">
    <property type="component" value="Unassembled WGS sequence"/>
</dbReference>
<dbReference type="AlphaFoldDB" id="A0A6A4SCC5"/>
<evidence type="ECO:0000313" key="3">
    <source>
        <dbReference type="Proteomes" id="UP000438429"/>
    </source>
</evidence>
<sequence length="120" mass="12888">MAVIDPGIRTPVLLPPPPFSLKDPSVDGNLRQSCPKHTAALVLANPDRTPCTGTASVVSLGVKMKYSDGGFGCVLMKGTAMVLIGMGVFSPSFLLHRHELLLSSYLVIIRYNQMMFPLCA</sequence>
<comment type="caution">
    <text evidence="2">The sequence shown here is derived from an EMBL/GenBank/DDBJ whole genome shotgun (WGS) entry which is preliminary data.</text>
</comment>